<evidence type="ECO:0000313" key="2">
    <source>
        <dbReference type="EMBL" id="QIN28799.1"/>
    </source>
</evidence>
<dbReference type="InterPro" id="IPR011008">
    <property type="entry name" value="Dimeric_a/b-barrel"/>
</dbReference>
<name>A0A6G8KVH8_9MICO</name>
<reference evidence="2 3" key="1">
    <citation type="submission" date="2019-02" db="EMBL/GenBank/DDBJ databases">
        <title>Complete Genome Sequence and Methylome Analysis of Brevibacterium luteolum NEB1784.</title>
        <authorList>
            <person name="Fomenkov A."/>
            <person name="Roberts R.J."/>
        </authorList>
    </citation>
    <scope>NUCLEOTIDE SEQUENCE [LARGE SCALE GENOMIC DNA]</scope>
    <source>
        <strain evidence="2 3">NEB1784</strain>
    </source>
</reference>
<keyword evidence="2" id="KW-0503">Monooxygenase</keyword>
<feature type="domain" description="ABM" evidence="1">
    <location>
        <begin position="27"/>
        <end position="82"/>
    </location>
</feature>
<evidence type="ECO:0000313" key="3">
    <source>
        <dbReference type="Proteomes" id="UP000501518"/>
    </source>
</evidence>
<keyword evidence="2" id="KW-0560">Oxidoreductase</keyword>
<dbReference type="AlphaFoldDB" id="A0A6G8KVH8"/>
<sequence>MDDVLTEDTRGEGRAGAVELTGRLLCADPDEAAAVRRHLPEHVALTRAEPGCLRFAVEPTEDPLIWTVSELFVDRAAFEEHQLRVRSSPWFEATSEIARDYVVETLSGGHG</sequence>
<dbReference type="SUPFAM" id="SSF54909">
    <property type="entry name" value="Dimeric alpha+beta barrel"/>
    <property type="match status" value="1"/>
</dbReference>
<dbReference type="GO" id="GO:0004497">
    <property type="term" value="F:monooxygenase activity"/>
    <property type="evidence" value="ECO:0007669"/>
    <property type="project" value="UniProtKB-KW"/>
</dbReference>
<dbReference type="Proteomes" id="UP000501518">
    <property type="component" value="Chromosome"/>
</dbReference>
<dbReference type="EMBL" id="CP035810">
    <property type="protein sequence ID" value="QIN28799.1"/>
    <property type="molecule type" value="Genomic_DNA"/>
</dbReference>
<accession>A0A6G8KVH8</accession>
<dbReference type="Pfam" id="PF03992">
    <property type="entry name" value="ABM"/>
    <property type="match status" value="1"/>
</dbReference>
<protein>
    <submittedName>
        <fullName evidence="2">Antibiotic biosynthesis monooxygenase</fullName>
    </submittedName>
</protein>
<gene>
    <name evidence="2" type="ORF">EW640_05545</name>
</gene>
<proteinExistence type="predicted"/>
<dbReference type="Gene3D" id="3.30.70.100">
    <property type="match status" value="1"/>
</dbReference>
<organism evidence="2 3">
    <name type="scientific">Brevibacterium luteolum</name>
    <dbReference type="NCBI Taxonomy" id="199591"/>
    <lineage>
        <taxon>Bacteria</taxon>
        <taxon>Bacillati</taxon>
        <taxon>Actinomycetota</taxon>
        <taxon>Actinomycetes</taxon>
        <taxon>Micrococcales</taxon>
        <taxon>Brevibacteriaceae</taxon>
        <taxon>Brevibacterium</taxon>
    </lineage>
</organism>
<dbReference type="InterPro" id="IPR007138">
    <property type="entry name" value="ABM_dom"/>
</dbReference>
<dbReference type="RefSeq" id="WP_165883258.1">
    <property type="nucleotide sequence ID" value="NZ_CP035810.1"/>
</dbReference>
<evidence type="ECO:0000259" key="1">
    <source>
        <dbReference type="Pfam" id="PF03992"/>
    </source>
</evidence>
<dbReference type="KEGG" id="blut:EW640_05545"/>